<organism evidence="1 2">
    <name type="scientific">Spelaeicoccus albus</name>
    <dbReference type="NCBI Taxonomy" id="1280376"/>
    <lineage>
        <taxon>Bacteria</taxon>
        <taxon>Bacillati</taxon>
        <taxon>Actinomycetota</taxon>
        <taxon>Actinomycetes</taxon>
        <taxon>Micrococcales</taxon>
        <taxon>Brevibacteriaceae</taxon>
        <taxon>Spelaeicoccus</taxon>
    </lineage>
</organism>
<dbReference type="SUPFAM" id="SSF141318">
    <property type="entry name" value="TM0957-like"/>
    <property type="match status" value="1"/>
</dbReference>
<comment type="caution">
    <text evidence="1">The sequence shown here is derived from an EMBL/GenBank/DDBJ whole genome shotgun (WGS) entry which is preliminary data.</text>
</comment>
<name>A0A7Z0D5J3_9MICO</name>
<keyword evidence="2" id="KW-1185">Reference proteome</keyword>
<dbReference type="RefSeq" id="WP_179429470.1">
    <property type="nucleotide sequence ID" value="NZ_JACBZP010000001.1"/>
</dbReference>
<reference evidence="1 2" key="1">
    <citation type="submission" date="2020-07" db="EMBL/GenBank/DDBJ databases">
        <title>Sequencing the genomes of 1000 actinobacteria strains.</title>
        <authorList>
            <person name="Klenk H.-P."/>
        </authorList>
    </citation>
    <scope>NUCLEOTIDE SEQUENCE [LARGE SCALE GENOMIC DNA]</scope>
    <source>
        <strain evidence="1 2">DSM 26341</strain>
    </source>
</reference>
<proteinExistence type="predicted"/>
<evidence type="ECO:0000313" key="2">
    <source>
        <dbReference type="Proteomes" id="UP000539111"/>
    </source>
</evidence>
<keyword evidence="1" id="KW-0449">Lipoprotein</keyword>
<dbReference type="EMBL" id="JACBZP010000001">
    <property type="protein sequence ID" value="NYI69208.1"/>
    <property type="molecule type" value="Genomic_DNA"/>
</dbReference>
<dbReference type="AlphaFoldDB" id="A0A7Z0D5J3"/>
<gene>
    <name evidence="1" type="ORF">BJY26_003514</name>
</gene>
<accession>A0A7Z0D5J3</accession>
<protein>
    <submittedName>
        <fullName evidence="1">Putative lipoprotein</fullName>
    </submittedName>
</protein>
<sequence length="214" mass="22383">MSHAASRRMRTLIISGAVIVLLVAMGFGTKVQTTAEANKAKQHAATPANFAKKHYSADIVPAIEKRAVPLPKVSKAIAKDQKAAAKKYGVIEGTSAPVYSVTLTGKAGKVDGTGRMKVTVAGLAKGATAYVQMGPALNGTAIRDASGTVHFPQFKNQIAYQNVGAQLNNQVKKKVLAKVDAKKLAGKTVTVTGAFQFVNPAAFMIVPVKIKVGK</sequence>
<dbReference type="InterPro" id="IPR036215">
    <property type="entry name" value="TM0957-like_sf"/>
</dbReference>
<evidence type="ECO:0000313" key="1">
    <source>
        <dbReference type="EMBL" id="NYI69208.1"/>
    </source>
</evidence>
<dbReference type="Proteomes" id="UP000539111">
    <property type="component" value="Unassembled WGS sequence"/>
</dbReference>
<dbReference type="Pfam" id="PF10054">
    <property type="entry name" value="DUF2291"/>
    <property type="match status" value="1"/>
</dbReference>
<dbReference type="InterPro" id="IPR014582">
    <property type="entry name" value="UCP033535_lipo"/>
</dbReference>
<dbReference type="PIRSF" id="PIRSF033535">
    <property type="entry name" value="UCP033535_plp"/>
    <property type="match status" value="1"/>
</dbReference>